<dbReference type="InterPro" id="IPR047574">
    <property type="entry name" value="AD"/>
</dbReference>
<dbReference type="Proteomes" id="UP001155660">
    <property type="component" value="Chromosome A11"/>
</dbReference>
<dbReference type="GO" id="GO:0005634">
    <property type="term" value="C:nucleus"/>
    <property type="evidence" value="ECO:0007669"/>
    <property type="project" value="InterPro"/>
</dbReference>
<dbReference type="GO" id="GO:0000245">
    <property type="term" value="P:spliceosomal complex assembly"/>
    <property type="evidence" value="ECO:0007669"/>
    <property type="project" value="InterPro"/>
</dbReference>
<dbReference type="PANTHER" id="PTHR14710">
    <property type="entry name" value="GEM-ASSOCIATED PROTEIN 6"/>
    <property type="match status" value="1"/>
</dbReference>
<dbReference type="GO" id="GO:0000387">
    <property type="term" value="P:spliceosomal snRNP assembly"/>
    <property type="evidence" value="ECO:0007669"/>
    <property type="project" value="TreeGrafter"/>
</dbReference>
<dbReference type="KEGG" id="ccar:109062867"/>
<dbReference type="AlphaFoldDB" id="A0A9Q9YME8"/>
<organism evidence="2">
    <name type="scientific">Cyprinus carpio</name>
    <name type="common">Common carp</name>
    <dbReference type="NCBI Taxonomy" id="7962"/>
    <lineage>
        <taxon>Eukaryota</taxon>
        <taxon>Metazoa</taxon>
        <taxon>Chordata</taxon>
        <taxon>Craniata</taxon>
        <taxon>Vertebrata</taxon>
        <taxon>Euteleostomi</taxon>
        <taxon>Actinopterygii</taxon>
        <taxon>Neopterygii</taxon>
        <taxon>Teleostei</taxon>
        <taxon>Ostariophysi</taxon>
        <taxon>Cypriniformes</taxon>
        <taxon>Cyprinidae</taxon>
        <taxon>Cyprininae</taxon>
        <taxon>Cyprinus</taxon>
    </lineage>
</organism>
<dbReference type="PROSITE" id="PS52001">
    <property type="entry name" value="AD"/>
    <property type="match status" value="1"/>
</dbReference>
<feature type="domain" description="AD" evidence="1">
    <location>
        <begin position="101"/>
        <end position="196"/>
    </location>
</feature>
<dbReference type="GO" id="GO:0032797">
    <property type="term" value="C:SMN complex"/>
    <property type="evidence" value="ECO:0007669"/>
    <property type="project" value="TreeGrafter"/>
</dbReference>
<dbReference type="Pfam" id="PF20417">
    <property type="entry name" value="Gemin6_C"/>
    <property type="match status" value="1"/>
</dbReference>
<sequence length="198" mass="21700">MKTGVKNPDRNKQPPVNGRLKTTIPIMLLCGVERGVLGTGTSSSITEVSVLPFFTTADQQRFEGRVFTVDPVSASVVLLSVQESERPSVRVILGHAVTDVQILRRGTEETERQMKSVLLPDRAQSLSAEELKSRRESVRLWLEQNRVPVTEDGEVLRVANALTISAPYRPADCSSANEIILSRVQSLVESRPGAEAPP</sequence>
<protein>
    <submittedName>
        <fullName evidence="2">Gem-associated protein 6</fullName>
    </submittedName>
</protein>
<proteinExistence type="predicted"/>
<dbReference type="InterPro" id="IPR009422">
    <property type="entry name" value="Gemin6"/>
</dbReference>
<dbReference type="Pfam" id="PF06372">
    <property type="entry name" value="Gemin6"/>
    <property type="match status" value="1"/>
</dbReference>
<name>A0A9Q9YME8_CYPCA</name>
<dbReference type="InterPro" id="IPR046856">
    <property type="entry name" value="Gemin6_C"/>
</dbReference>
<dbReference type="GeneID" id="109062867"/>
<evidence type="ECO:0000313" key="2">
    <source>
        <dbReference type="RefSeq" id="XP_042622908.1"/>
    </source>
</evidence>
<gene>
    <name evidence="2" type="primary">LOC109062867</name>
</gene>
<dbReference type="OrthoDB" id="77463at2759"/>
<reference evidence="2" key="1">
    <citation type="submission" date="2025-08" db="UniProtKB">
        <authorList>
            <consortium name="RefSeq"/>
        </authorList>
    </citation>
    <scope>IDENTIFICATION</scope>
    <source>
        <tissue evidence="2">Muscle</tissue>
    </source>
</reference>
<dbReference type="PANTHER" id="PTHR14710:SF2">
    <property type="entry name" value="GEM-ASSOCIATED PROTEIN 6"/>
    <property type="match status" value="1"/>
</dbReference>
<dbReference type="InterPro" id="IPR046857">
    <property type="entry name" value="Gemin6_Sm-like_dom"/>
</dbReference>
<accession>A0A9Q9YME8</accession>
<evidence type="ECO:0000259" key="1">
    <source>
        <dbReference type="PROSITE" id="PS52001"/>
    </source>
</evidence>
<dbReference type="RefSeq" id="XP_042622908.1">
    <property type="nucleotide sequence ID" value="XM_042766974.1"/>
</dbReference>